<dbReference type="EMBL" id="FXYF01000010">
    <property type="protein sequence ID" value="SMX46669.1"/>
    <property type="molecule type" value="Genomic_DNA"/>
</dbReference>
<proteinExistence type="predicted"/>
<evidence type="ECO:0000313" key="3">
    <source>
        <dbReference type="EMBL" id="SMX46671.1"/>
    </source>
</evidence>
<dbReference type="EMBL" id="FXYF01000010">
    <property type="protein sequence ID" value="SMX46671.1"/>
    <property type="molecule type" value="Genomic_DNA"/>
</dbReference>
<feature type="chain" id="PRO_5015075234" evidence="1">
    <location>
        <begin position="22"/>
        <end position="73"/>
    </location>
</feature>
<reference evidence="2 4" key="1">
    <citation type="submission" date="2017-05" db="EMBL/GenBank/DDBJ databases">
        <authorList>
            <person name="Song R."/>
            <person name="Chenine A.L."/>
            <person name="Ruprecht R.M."/>
        </authorList>
    </citation>
    <scope>NUCLEOTIDE SEQUENCE [LARGE SCALE GENOMIC DNA]</scope>
    <source>
        <strain evidence="2 4">CECT 8898</strain>
    </source>
</reference>
<feature type="signal peptide" evidence="1">
    <location>
        <begin position="1"/>
        <end position="21"/>
    </location>
</feature>
<sequence length="73" mass="7258">MKTFIASALIAAATIAGTAQAMTAPSIPSEASAIVPGADFSGLTNAEIHALINIVHGDGSNGDKQAAIRGLLR</sequence>
<evidence type="ECO:0000256" key="1">
    <source>
        <dbReference type="SAM" id="SignalP"/>
    </source>
</evidence>
<keyword evidence="1" id="KW-0732">Signal</keyword>
<evidence type="ECO:0000313" key="4">
    <source>
        <dbReference type="Proteomes" id="UP000207598"/>
    </source>
</evidence>
<name>A0A238KV52_9RHOB</name>
<keyword evidence="4" id="KW-1185">Reference proteome</keyword>
<organism evidence="2 4">
    <name type="scientific">Maliponia aquimaris</name>
    <dbReference type="NCBI Taxonomy" id="1673631"/>
    <lineage>
        <taxon>Bacteria</taxon>
        <taxon>Pseudomonadati</taxon>
        <taxon>Pseudomonadota</taxon>
        <taxon>Alphaproteobacteria</taxon>
        <taxon>Rhodobacterales</taxon>
        <taxon>Paracoccaceae</taxon>
        <taxon>Maliponia</taxon>
    </lineage>
</organism>
<dbReference type="AlphaFoldDB" id="A0A238KV52"/>
<protein>
    <submittedName>
        <fullName evidence="2">Uncharacterized protein</fullName>
    </submittedName>
</protein>
<accession>A0A238KV52</accession>
<gene>
    <name evidence="2" type="ORF">MAA8898_03478</name>
    <name evidence="3" type="ORF">MAA8898_03479</name>
</gene>
<dbReference type="RefSeq" id="WP_094022259.1">
    <property type="nucleotide sequence ID" value="NZ_FXYF01000010.1"/>
</dbReference>
<dbReference type="Proteomes" id="UP000207598">
    <property type="component" value="Unassembled WGS sequence"/>
</dbReference>
<evidence type="ECO:0000313" key="2">
    <source>
        <dbReference type="EMBL" id="SMX46669.1"/>
    </source>
</evidence>